<keyword evidence="2" id="KW-1185">Reference proteome</keyword>
<sequence length="115" mass="12943">GGLDVEYAGLYYCESHPEAYGECQHIDCFIWKLATMLTQEYFRNPLNCPINSGNTTDKELIYQKSISVPISQHDLLLTIIPSCRCRAQTTENNCTTMLIRGVPCAWCSGTEKCVL</sequence>
<accession>A0A4Z2CK49</accession>
<proteinExistence type="predicted"/>
<evidence type="ECO:0000313" key="2">
    <source>
        <dbReference type="Proteomes" id="UP000311919"/>
    </source>
</evidence>
<dbReference type="AlphaFoldDB" id="A0A4Z2CK49"/>
<organism evidence="1 2">
    <name type="scientific">Schistosoma japonicum</name>
    <name type="common">Blood fluke</name>
    <dbReference type="NCBI Taxonomy" id="6182"/>
    <lineage>
        <taxon>Eukaryota</taxon>
        <taxon>Metazoa</taxon>
        <taxon>Spiralia</taxon>
        <taxon>Lophotrochozoa</taxon>
        <taxon>Platyhelminthes</taxon>
        <taxon>Trematoda</taxon>
        <taxon>Digenea</taxon>
        <taxon>Strigeidida</taxon>
        <taxon>Schistosomatoidea</taxon>
        <taxon>Schistosomatidae</taxon>
        <taxon>Schistosoma</taxon>
    </lineage>
</organism>
<comment type="caution">
    <text evidence="1">The sequence shown here is derived from an EMBL/GenBank/DDBJ whole genome shotgun (WGS) entry which is preliminary data.</text>
</comment>
<reference evidence="1 2" key="1">
    <citation type="submission" date="2019-03" db="EMBL/GenBank/DDBJ databases">
        <title>An improved genome assembly of the fluke Schistosoma japonicum.</title>
        <authorList>
            <person name="Hu W."/>
            <person name="Luo F."/>
            <person name="Yin M."/>
            <person name="Mo X."/>
            <person name="Sun C."/>
            <person name="Wu Q."/>
            <person name="Zhu B."/>
            <person name="Xiang M."/>
            <person name="Wang J."/>
            <person name="Wang Y."/>
            <person name="Zhang T."/>
            <person name="Xu B."/>
            <person name="Zheng H."/>
            <person name="Feng Z."/>
        </authorList>
    </citation>
    <scope>NUCLEOTIDE SEQUENCE [LARGE SCALE GENOMIC DNA]</scope>
    <source>
        <strain evidence="1">HuSjv2</strain>
        <tissue evidence="1">Worms</tissue>
    </source>
</reference>
<dbReference type="Proteomes" id="UP000311919">
    <property type="component" value="Unassembled WGS sequence"/>
</dbReference>
<feature type="non-terminal residue" evidence="1">
    <location>
        <position position="1"/>
    </location>
</feature>
<protein>
    <submittedName>
        <fullName evidence="1">Egg protein</fullName>
    </submittedName>
</protein>
<evidence type="ECO:0000313" key="1">
    <source>
        <dbReference type="EMBL" id="TNN04556.1"/>
    </source>
</evidence>
<feature type="non-terminal residue" evidence="1">
    <location>
        <position position="115"/>
    </location>
</feature>
<dbReference type="EMBL" id="SKCS01001478">
    <property type="protein sequence ID" value="TNN04556.1"/>
    <property type="molecule type" value="Genomic_DNA"/>
</dbReference>
<name>A0A4Z2CK49_SCHJA</name>
<gene>
    <name evidence="1" type="ORF">EWB00_001695</name>
</gene>